<dbReference type="RefSeq" id="WP_225686930.1">
    <property type="nucleotide sequence ID" value="NZ_JAERSE020000002.1"/>
</dbReference>
<name>A0ABS7ZY69_9FLAO</name>
<dbReference type="InterPro" id="IPR008969">
    <property type="entry name" value="CarboxyPept-like_regulatory"/>
</dbReference>
<comment type="caution">
    <text evidence="1">The sequence shown here is derived from an EMBL/GenBank/DDBJ whole genome shotgun (WGS) entry which is preliminary data.</text>
</comment>
<accession>A0ABS7ZY69</accession>
<dbReference type="Proteomes" id="UP000618240">
    <property type="component" value="Unassembled WGS sequence"/>
</dbReference>
<reference evidence="1 2" key="1">
    <citation type="submission" date="2021-09" db="EMBL/GenBank/DDBJ databases">
        <title>Genome sequencing and assembly of Chryseobacterium sp. RG1.</title>
        <authorList>
            <person name="Chhetri G."/>
        </authorList>
    </citation>
    <scope>NUCLEOTIDE SEQUENCE [LARGE SCALE GENOMIC DNA]</scope>
    <source>
        <strain evidence="1 2">RG1</strain>
    </source>
</reference>
<sequence>MMKAFLGVLFCFIGTFIFAQQKISGLVLDEQNLSLSKVLVINISNNTSEYSDALGKFTIEANLGDEIRFVKEDFYRSQIHVSEENFKTNLTIFLKRSEILIPEVKIEYKPTGDIKKDSKYLNDSRKLASLKSSMETYMKSPMTEAVPTNTIPKSFEGHDFKAGQVDVLGMIAGAIGLAKKATKPKITTPNFYETQNFLQRVKNEVDLNFLKKYGMDEEQIDKFLVHAEKVKKLSKRYRKDFKLGAISYELQAVFAEYQKINKLSD</sequence>
<dbReference type="SUPFAM" id="SSF49464">
    <property type="entry name" value="Carboxypeptidase regulatory domain-like"/>
    <property type="match status" value="1"/>
</dbReference>
<protein>
    <recommendedName>
        <fullName evidence="3">CarboxypepD_reg-like domain-containing protein</fullName>
    </recommendedName>
</protein>
<keyword evidence="2" id="KW-1185">Reference proteome</keyword>
<evidence type="ECO:0000313" key="2">
    <source>
        <dbReference type="Proteomes" id="UP000618240"/>
    </source>
</evidence>
<proteinExistence type="predicted"/>
<gene>
    <name evidence="1" type="ORF">JI747_005740</name>
</gene>
<dbReference type="EMBL" id="JAERSE020000002">
    <property type="protein sequence ID" value="MCA6066671.1"/>
    <property type="molecule type" value="Genomic_DNA"/>
</dbReference>
<evidence type="ECO:0000313" key="1">
    <source>
        <dbReference type="EMBL" id="MCA6066671.1"/>
    </source>
</evidence>
<evidence type="ECO:0008006" key="3">
    <source>
        <dbReference type="Google" id="ProtNLM"/>
    </source>
</evidence>
<organism evidence="1 2">
    <name type="scientific">Chryseobacterium tagetis</name>
    <dbReference type="NCBI Taxonomy" id="2801334"/>
    <lineage>
        <taxon>Bacteria</taxon>
        <taxon>Pseudomonadati</taxon>
        <taxon>Bacteroidota</taxon>
        <taxon>Flavobacteriia</taxon>
        <taxon>Flavobacteriales</taxon>
        <taxon>Weeksellaceae</taxon>
        <taxon>Chryseobacterium group</taxon>
        <taxon>Chryseobacterium</taxon>
    </lineage>
</organism>